<dbReference type="Proteomes" id="UP000031408">
    <property type="component" value="Unassembled WGS sequence"/>
</dbReference>
<dbReference type="AlphaFoldDB" id="A0A0C1IWZ2"/>
<dbReference type="Gene3D" id="3.40.50.720">
    <property type="entry name" value="NAD(P)-binding Rossmann-like Domain"/>
    <property type="match status" value="1"/>
</dbReference>
<evidence type="ECO:0008006" key="5">
    <source>
        <dbReference type="Google" id="ProtNLM"/>
    </source>
</evidence>
<evidence type="ECO:0000313" key="4">
    <source>
        <dbReference type="Proteomes" id="UP000031408"/>
    </source>
</evidence>
<dbReference type="PANTHER" id="PTHR43669:SF3">
    <property type="entry name" value="ALCOHOL DEHYDROGENASE, PUTATIVE (AFU_ORTHOLOGUE AFUA_3G03445)-RELATED"/>
    <property type="match status" value="1"/>
</dbReference>
<dbReference type="STRING" id="1349421.OI18_08870"/>
<reference evidence="3 4" key="1">
    <citation type="submission" date="2014-11" db="EMBL/GenBank/DDBJ databases">
        <title>Genome sequence of Flavihumibacter solisilvae 3-3.</title>
        <authorList>
            <person name="Zhou G."/>
            <person name="Li M."/>
            <person name="Wang G."/>
        </authorList>
    </citation>
    <scope>NUCLEOTIDE SEQUENCE [LARGE SCALE GENOMIC DNA]</scope>
    <source>
        <strain evidence="3 4">3-3</strain>
    </source>
</reference>
<dbReference type="PRINTS" id="PR00081">
    <property type="entry name" value="GDHRDH"/>
</dbReference>
<organism evidence="3 4">
    <name type="scientific">Flavihumibacter solisilvae</name>
    <dbReference type="NCBI Taxonomy" id="1349421"/>
    <lineage>
        <taxon>Bacteria</taxon>
        <taxon>Pseudomonadati</taxon>
        <taxon>Bacteroidota</taxon>
        <taxon>Chitinophagia</taxon>
        <taxon>Chitinophagales</taxon>
        <taxon>Chitinophagaceae</taxon>
        <taxon>Flavihumibacter</taxon>
    </lineage>
</organism>
<dbReference type="SUPFAM" id="SSF51735">
    <property type="entry name" value="NAD(P)-binding Rossmann-fold domains"/>
    <property type="match status" value="1"/>
</dbReference>
<dbReference type="Pfam" id="PF00106">
    <property type="entry name" value="adh_short"/>
    <property type="match status" value="1"/>
</dbReference>
<proteinExistence type="inferred from homology"/>
<evidence type="ECO:0000256" key="2">
    <source>
        <dbReference type="ARBA" id="ARBA00023002"/>
    </source>
</evidence>
<comment type="caution">
    <text evidence="3">The sequence shown here is derived from an EMBL/GenBank/DDBJ whole genome shotgun (WGS) entry which is preliminary data.</text>
</comment>
<dbReference type="InterPro" id="IPR002347">
    <property type="entry name" value="SDR_fam"/>
</dbReference>
<dbReference type="OrthoDB" id="9810908at2"/>
<name>A0A0C1IWZ2_9BACT</name>
<dbReference type="EMBL" id="JSVC01000009">
    <property type="protein sequence ID" value="KIC94989.1"/>
    <property type="molecule type" value="Genomic_DNA"/>
</dbReference>
<dbReference type="InterPro" id="IPR036291">
    <property type="entry name" value="NAD(P)-bd_dom_sf"/>
</dbReference>
<protein>
    <recommendedName>
        <fullName evidence="5">Short-chain dehydrogenase</fullName>
    </recommendedName>
</protein>
<accession>A0A0C1IWZ2</accession>
<dbReference type="PANTHER" id="PTHR43669">
    <property type="entry name" value="5-KETO-D-GLUCONATE 5-REDUCTASE"/>
    <property type="match status" value="1"/>
</dbReference>
<sequence>MKKVIITGANGALGTAVTNKFISEGYTVIAAVGRTASVSELPVHDRLEVHAVDLTDENAAGDFVRDAISAHGRIDAALLLVGGYDYGDLASTSGELLRKQFSLNFESAYFVARPLWDHFTANHYGRLVFIGSRTAIVPAQARHSLAYALSKNLLFTFAEALNQSVKGANITATVVAPSTIDTEANRKLMPDADPSKWVAPSQLADILEFIVSDKGDPLRESVYKVYGNA</sequence>
<evidence type="ECO:0000256" key="1">
    <source>
        <dbReference type="ARBA" id="ARBA00006484"/>
    </source>
</evidence>
<gene>
    <name evidence="3" type="ORF">OI18_08870</name>
</gene>
<comment type="similarity">
    <text evidence="1">Belongs to the short-chain dehydrogenases/reductases (SDR) family.</text>
</comment>
<keyword evidence="4" id="KW-1185">Reference proteome</keyword>
<dbReference type="GO" id="GO:0016491">
    <property type="term" value="F:oxidoreductase activity"/>
    <property type="evidence" value="ECO:0007669"/>
    <property type="project" value="UniProtKB-KW"/>
</dbReference>
<dbReference type="RefSeq" id="WP_039139088.1">
    <property type="nucleotide sequence ID" value="NZ_JSVC01000009.1"/>
</dbReference>
<keyword evidence="2" id="KW-0560">Oxidoreductase</keyword>
<evidence type="ECO:0000313" key="3">
    <source>
        <dbReference type="EMBL" id="KIC94989.1"/>
    </source>
</evidence>